<feature type="region of interest" description="Disordered" evidence="1">
    <location>
        <begin position="73"/>
        <end position="142"/>
    </location>
</feature>
<keyword evidence="3" id="KW-1185">Reference proteome</keyword>
<proteinExistence type="predicted"/>
<gene>
    <name evidence="2" type="ORF">NDU88_003459</name>
</gene>
<reference evidence="2" key="1">
    <citation type="journal article" date="2022" name="bioRxiv">
        <title>Sequencing and chromosome-scale assembly of the giantPleurodeles waltlgenome.</title>
        <authorList>
            <person name="Brown T."/>
            <person name="Elewa A."/>
            <person name="Iarovenko S."/>
            <person name="Subramanian E."/>
            <person name="Araus A.J."/>
            <person name="Petzold A."/>
            <person name="Susuki M."/>
            <person name="Suzuki K.-i.T."/>
            <person name="Hayashi T."/>
            <person name="Toyoda A."/>
            <person name="Oliveira C."/>
            <person name="Osipova E."/>
            <person name="Leigh N.D."/>
            <person name="Simon A."/>
            <person name="Yun M.H."/>
        </authorList>
    </citation>
    <scope>NUCLEOTIDE SEQUENCE</scope>
    <source>
        <strain evidence="2">20211129_DDA</strain>
        <tissue evidence="2">Liver</tissue>
    </source>
</reference>
<dbReference type="AlphaFoldDB" id="A0AAV7TNM5"/>
<dbReference type="Proteomes" id="UP001066276">
    <property type="component" value="Chromosome 3_2"/>
</dbReference>
<evidence type="ECO:0000256" key="1">
    <source>
        <dbReference type="SAM" id="MobiDB-lite"/>
    </source>
</evidence>
<accession>A0AAV7TNM5</accession>
<name>A0AAV7TNM5_PLEWA</name>
<organism evidence="2 3">
    <name type="scientific">Pleurodeles waltl</name>
    <name type="common">Iberian ribbed newt</name>
    <dbReference type="NCBI Taxonomy" id="8319"/>
    <lineage>
        <taxon>Eukaryota</taxon>
        <taxon>Metazoa</taxon>
        <taxon>Chordata</taxon>
        <taxon>Craniata</taxon>
        <taxon>Vertebrata</taxon>
        <taxon>Euteleostomi</taxon>
        <taxon>Amphibia</taxon>
        <taxon>Batrachia</taxon>
        <taxon>Caudata</taxon>
        <taxon>Salamandroidea</taxon>
        <taxon>Salamandridae</taxon>
        <taxon>Pleurodelinae</taxon>
        <taxon>Pleurodeles</taxon>
    </lineage>
</organism>
<feature type="compositionally biased region" description="Basic and acidic residues" evidence="1">
    <location>
        <begin position="86"/>
        <end position="98"/>
    </location>
</feature>
<evidence type="ECO:0000313" key="2">
    <source>
        <dbReference type="EMBL" id="KAJ1178212.1"/>
    </source>
</evidence>
<protein>
    <submittedName>
        <fullName evidence="2">Uncharacterized protein</fullName>
    </submittedName>
</protein>
<dbReference type="EMBL" id="JANPWB010000006">
    <property type="protein sequence ID" value="KAJ1178212.1"/>
    <property type="molecule type" value="Genomic_DNA"/>
</dbReference>
<comment type="caution">
    <text evidence="2">The sequence shown here is derived from an EMBL/GenBank/DDBJ whole genome shotgun (WGS) entry which is preliminary data.</text>
</comment>
<sequence length="142" mass="15137">MVGEQGSPGGSNKVGVKHFGEDPQTALGAAGIRQPTRAHRGNGGLLGEPAPLWRSWTYRAPSATQNQIGIGPAELMGTWGSVPRPPHSETHGPPHRFTEAVQPTSDPAVHEDDCLPQANLAGDSREAFTPQERDGPKPKLRR</sequence>
<evidence type="ECO:0000313" key="3">
    <source>
        <dbReference type="Proteomes" id="UP001066276"/>
    </source>
</evidence>
<feature type="compositionally biased region" description="Basic and acidic residues" evidence="1">
    <location>
        <begin position="123"/>
        <end position="142"/>
    </location>
</feature>